<dbReference type="AlphaFoldDB" id="A0A4Q7NR30"/>
<dbReference type="Gene3D" id="3.30.420.10">
    <property type="entry name" value="Ribonuclease H-like superfamily/Ribonuclease H"/>
    <property type="match status" value="1"/>
</dbReference>
<dbReference type="GO" id="GO:0008408">
    <property type="term" value="F:3'-5' exonuclease activity"/>
    <property type="evidence" value="ECO:0007669"/>
    <property type="project" value="InterPro"/>
</dbReference>
<proteinExistence type="predicted"/>
<name>A0A4Q7NR30_9ACTN</name>
<dbReference type="InterPro" id="IPR012337">
    <property type="entry name" value="RNaseH-like_sf"/>
</dbReference>
<dbReference type="SUPFAM" id="SSF47819">
    <property type="entry name" value="HRDC-like"/>
    <property type="match status" value="1"/>
</dbReference>
<dbReference type="SMART" id="SM00474">
    <property type="entry name" value="35EXOc"/>
    <property type="match status" value="1"/>
</dbReference>
<dbReference type="PANTHER" id="PTHR47649">
    <property type="entry name" value="RIBONUCLEASE D"/>
    <property type="match status" value="1"/>
</dbReference>
<dbReference type="GO" id="GO:0006139">
    <property type="term" value="P:nucleobase-containing compound metabolic process"/>
    <property type="evidence" value="ECO:0007669"/>
    <property type="project" value="InterPro"/>
</dbReference>
<reference evidence="3 4" key="1">
    <citation type="submission" date="2019-02" db="EMBL/GenBank/DDBJ databases">
        <title>Genomic Encyclopedia of Type Strains, Phase IV (KMG-IV): sequencing the most valuable type-strain genomes for metagenomic binning, comparative biology and taxonomic classification.</title>
        <authorList>
            <person name="Goeker M."/>
        </authorList>
    </citation>
    <scope>NUCLEOTIDE SEQUENCE [LARGE SCALE GENOMIC DNA]</scope>
    <source>
        <strain evidence="3 4">DSM 45622</strain>
    </source>
</reference>
<dbReference type="OrthoDB" id="144122at2"/>
<dbReference type="Pfam" id="PF00570">
    <property type="entry name" value="HRDC"/>
    <property type="match status" value="1"/>
</dbReference>
<protein>
    <submittedName>
        <fullName evidence="3">Ribonuclease D</fullName>
    </submittedName>
</protein>
<evidence type="ECO:0000259" key="2">
    <source>
        <dbReference type="PROSITE" id="PS50967"/>
    </source>
</evidence>
<gene>
    <name evidence="3" type="ORF">EV189_1283</name>
</gene>
<feature type="compositionally biased region" description="Low complexity" evidence="1">
    <location>
        <begin position="8"/>
        <end position="20"/>
    </location>
</feature>
<dbReference type="EMBL" id="SGXD01000002">
    <property type="protein sequence ID" value="RZS89516.1"/>
    <property type="molecule type" value="Genomic_DNA"/>
</dbReference>
<accession>A0A4Q7NR30</accession>
<dbReference type="SUPFAM" id="SSF53098">
    <property type="entry name" value="Ribonuclease H-like"/>
    <property type="match status" value="1"/>
</dbReference>
<dbReference type="PANTHER" id="PTHR47649:SF1">
    <property type="entry name" value="RIBONUCLEASE D"/>
    <property type="match status" value="1"/>
</dbReference>
<sequence>MQEEEAAPEAPDVLPDVPVLEPREGVPQPVETREALLAAAARLGAGTGPVAIDAERASGYRYSARAYLVQLRRAGSGTVLVDPVPLGGLHPLDDVLHDAEWVLHAASQDLPCLAGEGMRPVRLFDTELAGRLLGLPRVGLAAMVEELLGWRLEKGYSAADWSTRPLPEPWLRYAALDVEVLLELRDALEERLRAAGKWEWAQEEFDALTRFAPAPPPAEPWRRTSGLHRLRRPRQLAVLRELWTSRDELARERDSAPGRLLPDAALVELALASPHTLDDLLAVPAFKARPSQRRRARRWLDAVHRGQQVPDSELPAPASAPEGPPPARFWSEREPLAAARLATARAALGALAERLELPVENLVQPEAVRRLCWSPPDPVDEEAVRAQLLASSARPWQVELAAPLLVAALTSPPRAGAPTAS</sequence>
<dbReference type="RefSeq" id="WP_130492119.1">
    <property type="nucleotide sequence ID" value="NZ_SGXD01000002.1"/>
</dbReference>
<dbReference type="Pfam" id="PF01612">
    <property type="entry name" value="DNA_pol_A_exo1"/>
    <property type="match status" value="1"/>
</dbReference>
<evidence type="ECO:0000256" key="1">
    <source>
        <dbReference type="SAM" id="MobiDB-lite"/>
    </source>
</evidence>
<dbReference type="InterPro" id="IPR010997">
    <property type="entry name" value="HRDC-like_sf"/>
</dbReference>
<dbReference type="Gene3D" id="1.10.150.80">
    <property type="entry name" value="HRDC domain"/>
    <property type="match status" value="2"/>
</dbReference>
<feature type="region of interest" description="Disordered" evidence="1">
    <location>
        <begin position="1"/>
        <end position="23"/>
    </location>
</feature>
<evidence type="ECO:0000313" key="4">
    <source>
        <dbReference type="Proteomes" id="UP000293638"/>
    </source>
</evidence>
<dbReference type="CDD" id="cd06142">
    <property type="entry name" value="RNaseD_exo"/>
    <property type="match status" value="1"/>
</dbReference>
<dbReference type="InterPro" id="IPR041605">
    <property type="entry name" value="Exo_C"/>
</dbReference>
<dbReference type="Proteomes" id="UP000293638">
    <property type="component" value="Unassembled WGS sequence"/>
</dbReference>
<dbReference type="InterPro" id="IPR036397">
    <property type="entry name" value="RNaseH_sf"/>
</dbReference>
<dbReference type="GO" id="GO:0003676">
    <property type="term" value="F:nucleic acid binding"/>
    <property type="evidence" value="ECO:0007669"/>
    <property type="project" value="InterPro"/>
</dbReference>
<dbReference type="InterPro" id="IPR002121">
    <property type="entry name" value="HRDC_dom"/>
</dbReference>
<dbReference type="GO" id="GO:0000166">
    <property type="term" value="F:nucleotide binding"/>
    <property type="evidence" value="ECO:0007669"/>
    <property type="project" value="InterPro"/>
</dbReference>
<dbReference type="InterPro" id="IPR002562">
    <property type="entry name" value="3'-5'_exonuclease_dom"/>
</dbReference>
<feature type="domain" description="HRDC" evidence="2">
    <location>
        <begin position="232"/>
        <end position="313"/>
    </location>
</feature>
<keyword evidence="4" id="KW-1185">Reference proteome</keyword>
<dbReference type="InterPro" id="IPR044876">
    <property type="entry name" value="HRDC_dom_sf"/>
</dbReference>
<dbReference type="InterPro" id="IPR051086">
    <property type="entry name" value="RNase_D-like"/>
</dbReference>
<dbReference type="Pfam" id="PF18305">
    <property type="entry name" value="DNA_pol_A_exoN"/>
    <property type="match status" value="1"/>
</dbReference>
<comment type="caution">
    <text evidence="3">The sequence shown here is derived from an EMBL/GenBank/DDBJ whole genome shotgun (WGS) entry which is preliminary data.</text>
</comment>
<feature type="region of interest" description="Disordered" evidence="1">
    <location>
        <begin position="304"/>
        <end position="328"/>
    </location>
</feature>
<organism evidence="3 4">
    <name type="scientific">Motilibacter rhizosphaerae</name>
    <dbReference type="NCBI Taxonomy" id="598652"/>
    <lineage>
        <taxon>Bacteria</taxon>
        <taxon>Bacillati</taxon>
        <taxon>Actinomycetota</taxon>
        <taxon>Actinomycetes</taxon>
        <taxon>Motilibacterales</taxon>
        <taxon>Motilibacteraceae</taxon>
        <taxon>Motilibacter</taxon>
    </lineage>
</organism>
<dbReference type="SMART" id="SM00341">
    <property type="entry name" value="HRDC"/>
    <property type="match status" value="1"/>
</dbReference>
<dbReference type="PROSITE" id="PS50967">
    <property type="entry name" value="HRDC"/>
    <property type="match status" value="1"/>
</dbReference>
<evidence type="ECO:0000313" key="3">
    <source>
        <dbReference type="EMBL" id="RZS89516.1"/>
    </source>
</evidence>